<dbReference type="Proteomes" id="UP000235405">
    <property type="component" value="Unassembled WGS sequence"/>
</dbReference>
<protein>
    <submittedName>
        <fullName evidence="1">Uncharacterized protein</fullName>
    </submittedName>
</protein>
<reference evidence="2" key="1">
    <citation type="submission" date="2016-07" db="EMBL/GenBank/DDBJ databases">
        <title>Nontailed viruses are major unrecognized killers of bacteria in the ocean.</title>
        <authorList>
            <person name="Kauffman K."/>
            <person name="Hussain F."/>
            <person name="Yang J."/>
            <person name="Arevalo P."/>
            <person name="Brown J."/>
            <person name="Cutler M."/>
            <person name="Kelly L."/>
            <person name="Polz M.F."/>
        </authorList>
    </citation>
    <scope>NUCLEOTIDE SEQUENCE [LARGE SCALE GENOMIC DNA]</scope>
    <source>
        <strain evidence="2">10N.286.54.F3</strain>
    </source>
</reference>
<proteinExistence type="predicted"/>
<dbReference type="EMBL" id="MCSW01000113">
    <property type="protein sequence ID" value="PMF25591.1"/>
    <property type="molecule type" value="Genomic_DNA"/>
</dbReference>
<dbReference type="AlphaFoldDB" id="A0A2N7CHG1"/>
<comment type="caution">
    <text evidence="1">The sequence shown here is derived from an EMBL/GenBank/DDBJ whole genome shotgun (WGS) entry which is preliminary data.</text>
</comment>
<sequence length="91" mass="9621">MPNGIDNGLLRPFQLTTSDVADAFEGFIQSADEDVENFITGNTNDDGVLEMSASQSLELQQLMADQSIAAQTGTSTLKGVKDSIVAAARNI</sequence>
<gene>
    <name evidence="1" type="ORF">BCV19_00635</name>
</gene>
<accession>A0A2N7CHG1</accession>
<evidence type="ECO:0000313" key="2">
    <source>
        <dbReference type="Proteomes" id="UP000235405"/>
    </source>
</evidence>
<dbReference type="RefSeq" id="WP_102482107.1">
    <property type="nucleotide sequence ID" value="NZ_MCSW01000113.1"/>
</dbReference>
<name>A0A2N7CHG1_VIBSP</name>
<organism evidence="1 2">
    <name type="scientific">Vibrio splendidus</name>
    <dbReference type="NCBI Taxonomy" id="29497"/>
    <lineage>
        <taxon>Bacteria</taxon>
        <taxon>Pseudomonadati</taxon>
        <taxon>Pseudomonadota</taxon>
        <taxon>Gammaproteobacteria</taxon>
        <taxon>Vibrionales</taxon>
        <taxon>Vibrionaceae</taxon>
        <taxon>Vibrio</taxon>
    </lineage>
</organism>
<evidence type="ECO:0000313" key="1">
    <source>
        <dbReference type="EMBL" id="PMF25591.1"/>
    </source>
</evidence>